<evidence type="ECO:0000256" key="3">
    <source>
        <dbReference type="ARBA" id="ARBA00022448"/>
    </source>
</evidence>
<proteinExistence type="inferred from homology"/>
<evidence type="ECO:0000256" key="4">
    <source>
        <dbReference type="ARBA" id="ARBA00022729"/>
    </source>
</evidence>
<evidence type="ECO:0000256" key="1">
    <source>
        <dbReference type="ARBA" id="ARBA00004196"/>
    </source>
</evidence>
<keyword evidence="8" id="KW-1185">Reference proteome</keyword>
<feature type="signal peptide" evidence="5">
    <location>
        <begin position="1"/>
        <end position="26"/>
    </location>
</feature>
<keyword evidence="3" id="KW-0813">Transport</keyword>
<dbReference type="RefSeq" id="WP_017823406.1">
    <property type="nucleotide sequence ID" value="NZ_AORC01000010.1"/>
</dbReference>
<dbReference type="InterPro" id="IPR051313">
    <property type="entry name" value="Bact_iron-sidero_bind"/>
</dbReference>
<dbReference type="HOGENOM" id="CLU_038034_3_1_11"/>
<dbReference type="GO" id="GO:1901678">
    <property type="term" value="P:iron coordination entity transport"/>
    <property type="evidence" value="ECO:0007669"/>
    <property type="project" value="UniProtKB-ARBA"/>
</dbReference>
<evidence type="ECO:0000256" key="5">
    <source>
        <dbReference type="SAM" id="SignalP"/>
    </source>
</evidence>
<evidence type="ECO:0000259" key="6">
    <source>
        <dbReference type="PROSITE" id="PS50983"/>
    </source>
</evidence>
<evidence type="ECO:0000313" key="8">
    <source>
        <dbReference type="Proteomes" id="UP000019754"/>
    </source>
</evidence>
<comment type="caution">
    <text evidence="7">The sequence shown here is derived from an EMBL/GenBank/DDBJ whole genome shotgun (WGS) entry which is preliminary data.</text>
</comment>
<dbReference type="InterPro" id="IPR006311">
    <property type="entry name" value="TAT_signal"/>
</dbReference>
<reference evidence="7 8" key="1">
    <citation type="journal article" date="2013" name="Genome Announc.">
        <title>Draft genome sequence of an Actinobacterium, Brachybacterium muris strain UCD-AY4.</title>
        <authorList>
            <person name="Lo J.R."/>
            <person name="Lang J.M."/>
            <person name="Darling A.E."/>
            <person name="Eisen J.A."/>
            <person name="Coil D.A."/>
        </authorList>
    </citation>
    <scope>NUCLEOTIDE SEQUENCE [LARGE SCALE GENOMIC DNA]</scope>
    <source>
        <strain evidence="7 8">UCD-AY4</strain>
    </source>
</reference>
<dbReference type="AlphaFoldDB" id="A0A022KWE9"/>
<dbReference type="PROSITE" id="PS51257">
    <property type="entry name" value="PROKAR_LIPOPROTEIN"/>
    <property type="match status" value="1"/>
</dbReference>
<dbReference type="OrthoDB" id="63946at2"/>
<dbReference type="Gene3D" id="3.40.50.1980">
    <property type="entry name" value="Nitrogenase molybdenum iron protein domain"/>
    <property type="match status" value="2"/>
</dbReference>
<sequence>MTPISRRLFGATSVAATLGLALTACGGPTDGASGNGSGAGGAGSDAGGAEAGTVEVEDNNGTHTVEVPPKSVVATDNRTFETLEAWGVTLTAAARTLMPASNSYKDDESIIDLGSHREPKLEAVVAAEPTLIINGQRFAEFHADFERLAPNAVILELDPREDEPFADELKRQTTVLGSIFGKETEAEQLGADLDSAMERITSAYNGSDTVMAVNVSGGEIGYIAPGKGRTLGWAFDAFDLVPALEVDGASDDHQGDDISVEAIADSNPTWILVLDRDAAVNADDPAYEPASEVLEASEALAGVTAVTEGNIVYMPADTYTNEGIQTYTEFFGTFADALEKKA</sequence>
<dbReference type="PANTHER" id="PTHR30532">
    <property type="entry name" value="IRON III DICITRATE-BINDING PERIPLASMIC PROTEIN"/>
    <property type="match status" value="1"/>
</dbReference>
<evidence type="ECO:0000313" key="7">
    <source>
        <dbReference type="EMBL" id="EYT49162.1"/>
    </source>
</evidence>
<dbReference type="PROSITE" id="PS51318">
    <property type="entry name" value="TAT"/>
    <property type="match status" value="1"/>
</dbReference>
<organism evidence="7 8">
    <name type="scientific">Brachybacterium muris UCD-AY4</name>
    <dbReference type="NCBI Taxonomy" id="1249481"/>
    <lineage>
        <taxon>Bacteria</taxon>
        <taxon>Bacillati</taxon>
        <taxon>Actinomycetota</taxon>
        <taxon>Actinomycetes</taxon>
        <taxon>Micrococcales</taxon>
        <taxon>Dermabacteraceae</taxon>
        <taxon>Brachybacterium</taxon>
    </lineage>
</organism>
<dbReference type="SUPFAM" id="SSF53807">
    <property type="entry name" value="Helical backbone' metal receptor"/>
    <property type="match status" value="1"/>
</dbReference>
<protein>
    <submittedName>
        <fullName evidence="7">Iron ABC transporter substrate-binding protein</fullName>
    </submittedName>
</protein>
<accession>A0A022KWE9</accession>
<dbReference type="STRING" id="1249481.D641_0109395"/>
<feature type="domain" description="Fe/B12 periplasmic-binding" evidence="6">
    <location>
        <begin position="71"/>
        <end position="342"/>
    </location>
</feature>
<dbReference type="PROSITE" id="PS50983">
    <property type="entry name" value="FE_B12_PBP"/>
    <property type="match status" value="1"/>
</dbReference>
<comment type="similarity">
    <text evidence="2">Belongs to the bacterial solute-binding protein 8 family.</text>
</comment>
<gene>
    <name evidence="7" type="ORF">D641_0109395</name>
</gene>
<dbReference type="GO" id="GO:0030288">
    <property type="term" value="C:outer membrane-bounded periplasmic space"/>
    <property type="evidence" value="ECO:0007669"/>
    <property type="project" value="TreeGrafter"/>
</dbReference>
<name>A0A022KWE9_9MICO</name>
<dbReference type="Pfam" id="PF01497">
    <property type="entry name" value="Peripla_BP_2"/>
    <property type="match status" value="1"/>
</dbReference>
<dbReference type="Proteomes" id="UP000019754">
    <property type="component" value="Unassembled WGS sequence"/>
</dbReference>
<keyword evidence="4 5" id="KW-0732">Signal</keyword>
<dbReference type="PANTHER" id="PTHR30532:SF28">
    <property type="entry name" value="PETROBACTIN-BINDING PROTEIN YCLQ"/>
    <property type="match status" value="1"/>
</dbReference>
<comment type="subcellular location">
    <subcellularLocation>
        <location evidence="1">Cell envelope</location>
    </subcellularLocation>
</comment>
<dbReference type="EMBL" id="AORC01000010">
    <property type="protein sequence ID" value="EYT49162.1"/>
    <property type="molecule type" value="Genomic_DNA"/>
</dbReference>
<feature type="chain" id="PRO_5038783966" evidence="5">
    <location>
        <begin position="27"/>
        <end position="342"/>
    </location>
</feature>
<dbReference type="InterPro" id="IPR002491">
    <property type="entry name" value="ABC_transptr_periplasmic_BD"/>
</dbReference>
<evidence type="ECO:0000256" key="2">
    <source>
        <dbReference type="ARBA" id="ARBA00008814"/>
    </source>
</evidence>